<accession>A0ACC1P569</accession>
<gene>
    <name evidence="1" type="ORF">NUW58_g5220</name>
</gene>
<reference evidence="1" key="1">
    <citation type="submission" date="2022-10" db="EMBL/GenBank/DDBJ databases">
        <title>Genome Sequence of Xylaria curta.</title>
        <authorList>
            <person name="Buettner E."/>
        </authorList>
    </citation>
    <scope>NUCLEOTIDE SEQUENCE</scope>
    <source>
        <strain evidence="1">Babe10</strain>
    </source>
</reference>
<organism evidence="1 2">
    <name type="scientific">Xylaria curta</name>
    <dbReference type="NCBI Taxonomy" id="42375"/>
    <lineage>
        <taxon>Eukaryota</taxon>
        <taxon>Fungi</taxon>
        <taxon>Dikarya</taxon>
        <taxon>Ascomycota</taxon>
        <taxon>Pezizomycotina</taxon>
        <taxon>Sordariomycetes</taxon>
        <taxon>Xylariomycetidae</taxon>
        <taxon>Xylariales</taxon>
        <taxon>Xylariaceae</taxon>
        <taxon>Xylaria</taxon>
    </lineage>
</organism>
<comment type="caution">
    <text evidence="1">The sequence shown here is derived from an EMBL/GenBank/DDBJ whole genome shotgun (WGS) entry which is preliminary data.</text>
</comment>
<evidence type="ECO:0000313" key="2">
    <source>
        <dbReference type="Proteomes" id="UP001143856"/>
    </source>
</evidence>
<sequence>MRNTASGSLKQGADLRAPGYANIFVLGDAGDLQPPQAVNADTQTRHLMTQLHSYFGGEPIKPYVFDPEKTQMALTIGRDRGTGQIGSWQPWSLLIWFLKGRHLGTNNAGEYAKGDAGTMGKAWPK</sequence>
<evidence type="ECO:0000313" key="1">
    <source>
        <dbReference type="EMBL" id="KAJ2986043.1"/>
    </source>
</evidence>
<protein>
    <submittedName>
        <fullName evidence="1">Uncharacterized protein</fullName>
    </submittedName>
</protein>
<proteinExistence type="predicted"/>
<dbReference type="Proteomes" id="UP001143856">
    <property type="component" value="Unassembled WGS sequence"/>
</dbReference>
<keyword evidence="2" id="KW-1185">Reference proteome</keyword>
<dbReference type="EMBL" id="JAPDGR010001005">
    <property type="protein sequence ID" value="KAJ2986043.1"/>
    <property type="molecule type" value="Genomic_DNA"/>
</dbReference>
<name>A0ACC1P569_9PEZI</name>